<feature type="non-terminal residue" evidence="3">
    <location>
        <position position="293"/>
    </location>
</feature>
<sequence length="293" mass="31995">MLRSELLRRVAYDRCPQLAERSELARGHKTVQGTVSPPPASPAPPNEAERFCDPDRLASFGEPGVRKERNAMAGEMRQEWTWRDIFRSIGLAFSFTRLVIGFLGLACFAAADGLTTWGVMAAEKAGVVPGTWAMRGIVCGRWIVAGYIFLFTAAAIAYSAKGELLEGEGAGVKESIGFVFRKFGAIFWTPVLFWGFVGVMGGLAFVFFMLPGLIMRLFGATLLVSLCWYAATFFFTVLFAVLAMLGVLAFLFSLFLAPPVIATRQEGALDATLDSIDLMRGKGAFWVAILVLM</sequence>
<proteinExistence type="predicted"/>
<keyword evidence="2" id="KW-0472">Membrane</keyword>
<feature type="transmembrane region" description="Helical" evidence="2">
    <location>
        <begin position="142"/>
        <end position="160"/>
    </location>
</feature>
<feature type="transmembrane region" description="Helical" evidence="2">
    <location>
        <begin position="228"/>
        <end position="256"/>
    </location>
</feature>
<name>X0U2B7_9ZZZZ</name>
<comment type="caution">
    <text evidence="3">The sequence shown here is derived from an EMBL/GenBank/DDBJ whole genome shotgun (WGS) entry which is preliminary data.</text>
</comment>
<feature type="compositionally biased region" description="Pro residues" evidence="1">
    <location>
        <begin position="36"/>
        <end position="45"/>
    </location>
</feature>
<evidence type="ECO:0000256" key="1">
    <source>
        <dbReference type="SAM" id="MobiDB-lite"/>
    </source>
</evidence>
<feature type="transmembrane region" description="Helical" evidence="2">
    <location>
        <begin position="85"/>
        <end position="111"/>
    </location>
</feature>
<feature type="region of interest" description="Disordered" evidence="1">
    <location>
        <begin position="23"/>
        <end position="48"/>
    </location>
</feature>
<dbReference type="EMBL" id="BARS01004724">
    <property type="protein sequence ID" value="GAF82600.1"/>
    <property type="molecule type" value="Genomic_DNA"/>
</dbReference>
<protein>
    <submittedName>
        <fullName evidence="3">Uncharacterized protein</fullName>
    </submittedName>
</protein>
<gene>
    <name evidence="3" type="ORF">S01H1_09243</name>
</gene>
<reference evidence="3" key="1">
    <citation type="journal article" date="2014" name="Front. Microbiol.">
        <title>High frequency of phylogenetically diverse reductive dehalogenase-homologous genes in deep subseafloor sedimentary metagenomes.</title>
        <authorList>
            <person name="Kawai M."/>
            <person name="Futagami T."/>
            <person name="Toyoda A."/>
            <person name="Takaki Y."/>
            <person name="Nishi S."/>
            <person name="Hori S."/>
            <person name="Arai W."/>
            <person name="Tsubouchi T."/>
            <person name="Morono Y."/>
            <person name="Uchiyama I."/>
            <person name="Ito T."/>
            <person name="Fujiyama A."/>
            <person name="Inagaki F."/>
            <person name="Takami H."/>
        </authorList>
    </citation>
    <scope>NUCLEOTIDE SEQUENCE</scope>
    <source>
        <strain evidence="3">Expedition CK06-06</strain>
    </source>
</reference>
<feature type="transmembrane region" description="Helical" evidence="2">
    <location>
        <begin position="185"/>
        <end position="208"/>
    </location>
</feature>
<keyword evidence="2" id="KW-0812">Transmembrane</keyword>
<dbReference type="AlphaFoldDB" id="X0U2B7"/>
<evidence type="ECO:0000256" key="2">
    <source>
        <dbReference type="SAM" id="Phobius"/>
    </source>
</evidence>
<keyword evidence="2" id="KW-1133">Transmembrane helix</keyword>
<evidence type="ECO:0000313" key="3">
    <source>
        <dbReference type="EMBL" id="GAF82600.1"/>
    </source>
</evidence>
<organism evidence="3">
    <name type="scientific">marine sediment metagenome</name>
    <dbReference type="NCBI Taxonomy" id="412755"/>
    <lineage>
        <taxon>unclassified sequences</taxon>
        <taxon>metagenomes</taxon>
        <taxon>ecological metagenomes</taxon>
    </lineage>
</organism>
<accession>X0U2B7</accession>